<feature type="binding site" evidence="2">
    <location>
        <position position="37"/>
    </location>
    <ligand>
        <name>substrate</name>
    </ligand>
</feature>
<dbReference type="CDD" id="cd00475">
    <property type="entry name" value="Cis_IPPS"/>
    <property type="match status" value="1"/>
</dbReference>
<dbReference type="RefSeq" id="WP_405274548.1">
    <property type="nucleotide sequence ID" value="NZ_JBBHLI010000010.1"/>
</dbReference>
<keyword evidence="2" id="KW-0479">Metal-binding</keyword>
<dbReference type="Pfam" id="PF01255">
    <property type="entry name" value="Prenyltransf"/>
    <property type="match status" value="1"/>
</dbReference>
<name>A0ABU9EDN1_9BACT</name>
<feature type="binding site" evidence="2">
    <location>
        <position position="24"/>
    </location>
    <ligand>
        <name>Mg(2+)</name>
        <dbReference type="ChEBI" id="CHEBI:18420"/>
    </ligand>
</feature>
<comment type="cofactor">
    <cofactor evidence="2">
        <name>Mg(2+)</name>
        <dbReference type="ChEBI" id="CHEBI:18420"/>
    </cofactor>
    <text evidence="2">Binds 2 magnesium ions per subunit.</text>
</comment>
<evidence type="ECO:0000256" key="1">
    <source>
        <dbReference type="ARBA" id="ARBA00022679"/>
    </source>
</evidence>
<keyword evidence="1 2" id="KW-0808">Transferase</keyword>
<feature type="binding site" evidence="2">
    <location>
        <position position="75"/>
    </location>
    <ligand>
        <name>substrate</name>
    </ligand>
</feature>
<feature type="binding site" evidence="2">
    <location>
        <position position="41"/>
    </location>
    <ligand>
        <name>substrate</name>
    </ligand>
</feature>
<proteinExistence type="inferred from homology"/>
<dbReference type="PANTHER" id="PTHR10291:SF0">
    <property type="entry name" value="DEHYDRODOLICHYL DIPHOSPHATE SYNTHASE 2"/>
    <property type="match status" value="1"/>
</dbReference>
<evidence type="ECO:0000313" key="3">
    <source>
        <dbReference type="EMBL" id="MEK9502219.1"/>
    </source>
</evidence>
<feature type="binding site" evidence="2">
    <location>
        <begin position="69"/>
        <end position="71"/>
    </location>
    <ligand>
        <name>substrate</name>
    </ligand>
</feature>
<feature type="binding site" evidence="2">
    <location>
        <position position="29"/>
    </location>
    <ligand>
        <name>substrate</name>
    </ligand>
</feature>
<dbReference type="PROSITE" id="PS01066">
    <property type="entry name" value="UPP_SYNTHASE"/>
    <property type="match status" value="1"/>
</dbReference>
<feature type="active site" description="Proton acceptor" evidence="2">
    <location>
        <position position="72"/>
    </location>
</feature>
<comment type="similarity">
    <text evidence="2">Belongs to the UPP synthase family.</text>
</comment>
<dbReference type="InterPro" id="IPR036424">
    <property type="entry name" value="UPP_synth-like_sf"/>
</dbReference>
<dbReference type="HAMAP" id="MF_01139">
    <property type="entry name" value="ISPT"/>
    <property type="match status" value="1"/>
</dbReference>
<dbReference type="EMBL" id="JBBHLI010000010">
    <property type="protein sequence ID" value="MEK9502219.1"/>
    <property type="molecule type" value="Genomic_DNA"/>
</dbReference>
<dbReference type="NCBIfam" id="TIGR00055">
    <property type="entry name" value="uppS"/>
    <property type="match status" value="1"/>
</dbReference>
<feature type="binding site" evidence="2">
    <location>
        <begin position="198"/>
        <end position="200"/>
    </location>
    <ligand>
        <name>substrate</name>
    </ligand>
</feature>
<reference evidence="3 4" key="1">
    <citation type="submission" date="2024-02" db="EMBL/GenBank/DDBJ databases">
        <title>A novel Gemmatimonadota bacterium.</title>
        <authorList>
            <person name="Du Z.-J."/>
            <person name="Ye Y.-Q."/>
        </authorList>
    </citation>
    <scope>NUCLEOTIDE SEQUENCE [LARGE SCALE GENOMIC DNA]</scope>
    <source>
        <strain evidence="3 4">DH-20</strain>
    </source>
</reference>
<comment type="function">
    <text evidence="2">Catalyzes the condensation of isopentenyl diphosphate (IPP) with allylic pyrophosphates generating different type of terpenoids.</text>
</comment>
<accession>A0ABU9EDN1</accession>
<gene>
    <name evidence="3" type="primary">uppS</name>
    <name evidence="3" type="ORF">WI372_14595</name>
</gene>
<protein>
    <recommendedName>
        <fullName evidence="2">Isoprenyl transferase</fullName>
        <ecNumber evidence="2">2.5.1.-</ecNumber>
    </recommendedName>
</protein>
<dbReference type="InterPro" id="IPR001441">
    <property type="entry name" value="UPP_synth-like"/>
</dbReference>
<dbReference type="SUPFAM" id="SSF64005">
    <property type="entry name" value="Undecaprenyl diphosphate synthase"/>
    <property type="match status" value="1"/>
</dbReference>
<evidence type="ECO:0000313" key="4">
    <source>
        <dbReference type="Proteomes" id="UP001484239"/>
    </source>
</evidence>
<sequence length="249" mass="27831">MSSETLERIRLGGGVPRHVAVIMDGNGRWAVQRGMPRHAGHRHGMSAVREAVEGAREAGVEILTLFAFSTENWQRPSTEIGALMALLRLYAEKERRELRKQGVEVHVLGALDRLDEGTRKAVDAIVDGTRGGEALRLNLMISYSGREELLRAMRSIARDAVAGDVDPEAIDEDAVERKLFTAGLPDPDLLIRTSGEFRISNFLLWQLAYTEIHVSPVLWPEFTREDLFQAVLDYQGRERRFGRVTAGEG</sequence>
<feature type="binding site" evidence="2">
    <location>
        <position position="211"/>
    </location>
    <ligand>
        <name>Mg(2+)</name>
        <dbReference type="ChEBI" id="CHEBI:18420"/>
    </ligand>
</feature>
<keyword evidence="4" id="KW-1185">Reference proteome</keyword>
<comment type="subunit">
    <text evidence="2">Homodimer.</text>
</comment>
<evidence type="ECO:0000256" key="2">
    <source>
        <dbReference type="HAMAP-Rule" id="MF_01139"/>
    </source>
</evidence>
<keyword evidence="2" id="KW-0460">Magnesium</keyword>
<feature type="binding site" evidence="2">
    <location>
        <position position="192"/>
    </location>
    <ligand>
        <name>substrate</name>
    </ligand>
</feature>
<dbReference type="Gene3D" id="3.40.1180.10">
    <property type="entry name" value="Decaprenyl diphosphate synthase-like"/>
    <property type="match status" value="1"/>
</dbReference>
<dbReference type="PANTHER" id="PTHR10291">
    <property type="entry name" value="DEHYDRODOLICHYL DIPHOSPHATE SYNTHASE FAMILY MEMBER"/>
    <property type="match status" value="1"/>
</dbReference>
<dbReference type="Proteomes" id="UP001484239">
    <property type="component" value="Unassembled WGS sequence"/>
</dbReference>
<feature type="active site" evidence="2">
    <location>
        <position position="24"/>
    </location>
</feature>
<dbReference type="EC" id="2.5.1.-" evidence="2"/>
<feature type="binding site" evidence="2">
    <location>
        <begin position="25"/>
        <end position="28"/>
    </location>
    <ligand>
        <name>substrate</name>
    </ligand>
</feature>
<feature type="binding site" evidence="2">
    <location>
        <position position="73"/>
    </location>
    <ligand>
        <name>substrate</name>
    </ligand>
</feature>
<dbReference type="GO" id="GO:0016740">
    <property type="term" value="F:transferase activity"/>
    <property type="evidence" value="ECO:0007669"/>
    <property type="project" value="UniProtKB-KW"/>
</dbReference>
<dbReference type="InterPro" id="IPR018520">
    <property type="entry name" value="UPP_synth-like_CS"/>
</dbReference>
<organism evidence="3 4">
    <name type="scientific">Gaopeijia maritima</name>
    <dbReference type="NCBI Taxonomy" id="3119007"/>
    <lineage>
        <taxon>Bacteria</taxon>
        <taxon>Pseudomonadati</taxon>
        <taxon>Gemmatimonadota</taxon>
        <taxon>Longimicrobiia</taxon>
        <taxon>Gaopeijiales</taxon>
        <taxon>Gaopeijiaceae</taxon>
        <taxon>Gaopeijia</taxon>
    </lineage>
</organism>
<comment type="caution">
    <text evidence="3">The sequence shown here is derived from an EMBL/GenBank/DDBJ whole genome shotgun (WGS) entry which is preliminary data.</text>
</comment>